<dbReference type="Gene3D" id="3.30.450.40">
    <property type="match status" value="1"/>
</dbReference>
<keyword evidence="13" id="KW-1185">Reference proteome</keyword>
<dbReference type="SMART" id="SM00387">
    <property type="entry name" value="HATPase_c"/>
    <property type="match status" value="1"/>
</dbReference>
<dbReference type="InterPro" id="IPR036890">
    <property type="entry name" value="HATPase_C_sf"/>
</dbReference>
<dbReference type="Pfam" id="PF00512">
    <property type="entry name" value="HisKA"/>
    <property type="match status" value="1"/>
</dbReference>
<feature type="domain" description="Histidine kinase" evidence="11">
    <location>
        <begin position="428"/>
        <end position="639"/>
    </location>
</feature>
<dbReference type="SUPFAM" id="SSF55874">
    <property type="entry name" value="ATPase domain of HSP90 chaperone/DNA topoisomerase II/histidine kinase"/>
    <property type="match status" value="1"/>
</dbReference>
<organism evidence="12 13">
    <name type="scientific">Pedobacter ginsengiterrae</name>
    <dbReference type="NCBI Taxonomy" id="871696"/>
    <lineage>
        <taxon>Bacteria</taxon>
        <taxon>Pseudomonadati</taxon>
        <taxon>Bacteroidota</taxon>
        <taxon>Sphingobacteriia</taxon>
        <taxon>Sphingobacteriales</taxon>
        <taxon>Sphingobacteriaceae</taxon>
        <taxon>Pedobacter</taxon>
    </lineage>
</organism>
<dbReference type="InterPro" id="IPR050351">
    <property type="entry name" value="BphY/WalK/GraS-like"/>
</dbReference>
<dbReference type="PANTHER" id="PTHR42878">
    <property type="entry name" value="TWO-COMPONENT HISTIDINE KINASE"/>
    <property type="match status" value="1"/>
</dbReference>
<dbReference type="SUPFAM" id="SSF47384">
    <property type="entry name" value="Homodimeric domain of signal transducing histidine kinase"/>
    <property type="match status" value="1"/>
</dbReference>
<comment type="catalytic activity">
    <reaction evidence="1">
        <text>ATP + protein L-histidine = ADP + protein N-phospho-L-histidine.</text>
        <dbReference type="EC" id="2.7.13.3"/>
    </reaction>
</comment>
<evidence type="ECO:0000313" key="12">
    <source>
        <dbReference type="EMBL" id="GAA3956670.1"/>
    </source>
</evidence>
<evidence type="ECO:0000256" key="2">
    <source>
        <dbReference type="ARBA" id="ARBA00006402"/>
    </source>
</evidence>
<comment type="similarity">
    <text evidence="2">In the N-terminal section; belongs to the phytochrome family.</text>
</comment>
<dbReference type="PROSITE" id="PS50046">
    <property type="entry name" value="PHYTOCHROME_2"/>
    <property type="match status" value="1"/>
</dbReference>
<dbReference type="InterPro" id="IPR016132">
    <property type="entry name" value="Phyto_chromo_attachment"/>
</dbReference>
<name>A0ABP7NYG0_9SPHI</name>
<keyword evidence="4" id="KW-0600">Photoreceptor protein</keyword>
<evidence type="ECO:0000313" key="13">
    <source>
        <dbReference type="Proteomes" id="UP001501081"/>
    </source>
</evidence>
<dbReference type="PROSITE" id="PS50109">
    <property type="entry name" value="HIS_KIN"/>
    <property type="match status" value="1"/>
</dbReference>
<dbReference type="Gene3D" id="3.30.565.10">
    <property type="entry name" value="Histidine kinase-like ATPase, C-terminal domain"/>
    <property type="match status" value="1"/>
</dbReference>
<evidence type="ECO:0000256" key="4">
    <source>
        <dbReference type="ARBA" id="ARBA00022543"/>
    </source>
</evidence>
<evidence type="ECO:0000256" key="7">
    <source>
        <dbReference type="ARBA" id="ARBA00022777"/>
    </source>
</evidence>
<proteinExistence type="inferred from homology"/>
<dbReference type="InterPro" id="IPR029016">
    <property type="entry name" value="GAF-like_dom_sf"/>
</dbReference>
<evidence type="ECO:0000256" key="6">
    <source>
        <dbReference type="ARBA" id="ARBA00022679"/>
    </source>
</evidence>
<evidence type="ECO:0000256" key="9">
    <source>
        <dbReference type="ARBA" id="ARBA00023170"/>
    </source>
</evidence>
<dbReference type="EMBL" id="BAABAK010000003">
    <property type="protein sequence ID" value="GAA3956670.1"/>
    <property type="molecule type" value="Genomic_DNA"/>
</dbReference>
<dbReference type="InterPro" id="IPR003018">
    <property type="entry name" value="GAF"/>
</dbReference>
<dbReference type="Gene3D" id="3.30.450.20">
    <property type="entry name" value="PAS domain"/>
    <property type="match status" value="1"/>
</dbReference>
<dbReference type="InterPro" id="IPR036097">
    <property type="entry name" value="HisK_dim/P_sf"/>
</dbReference>
<evidence type="ECO:0000259" key="10">
    <source>
        <dbReference type="PROSITE" id="PS50046"/>
    </source>
</evidence>
<evidence type="ECO:0000256" key="1">
    <source>
        <dbReference type="ARBA" id="ARBA00000085"/>
    </source>
</evidence>
<keyword evidence="12" id="KW-0547">Nucleotide-binding</keyword>
<keyword evidence="12" id="KW-0067">ATP-binding</keyword>
<comment type="caution">
    <text evidence="12">The sequence shown here is derived from an EMBL/GenBank/DDBJ whole genome shotgun (WGS) entry which is preliminary data.</text>
</comment>
<keyword evidence="6" id="KW-0808">Transferase</keyword>
<evidence type="ECO:0000256" key="8">
    <source>
        <dbReference type="ARBA" id="ARBA00022991"/>
    </source>
</evidence>
<accession>A0ABP7NYG0</accession>
<keyword evidence="5" id="KW-0716">Sensory transduction</keyword>
<dbReference type="Proteomes" id="UP001501081">
    <property type="component" value="Unassembled WGS sequence"/>
</dbReference>
<evidence type="ECO:0000259" key="11">
    <source>
        <dbReference type="PROSITE" id="PS50109"/>
    </source>
</evidence>
<dbReference type="InterPro" id="IPR013515">
    <property type="entry name" value="Phytochrome_cen-reg"/>
</dbReference>
<keyword evidence="9" id="KW-0675">Receptor</keyword>
<dbReference type="Pfam" id="PF00360">
    <property type="entry name" value="PHY"/>
    <property type="match status" value="1"/>
</dbReference>
<dbReference type="InterPro" id="IPR003594">
    <property type="entry name" value="HATPase_dom"/>
</dbReference>
<keyword evidence="8" id="KW-0157">Chromophore</keyword>
<gene>
    <name evidence="12" type="ORF">GCM10022246_08250</name>
</gene>
<dbReference type="Pfam" id="PF01590">
    <property type="entry name" value="GAF"/>
    <property type="match status" value="1"/>
</dbReference>
<dbReference type="PANTHER" id="PTHR42878:SF15">
    <property type="entry name" value="BACTERIOPHYTOCHROME"/>
    <property type="match status" value="1"/>
</dbReference>
<keyword evidence="7" id="KW-0418">Kinase</keyword>
<dbReference type="InterPro" id="IPR043150">
    <property type="entry name" value="Phytochrome_PHY_sf"/>
</dbReference>
<sequence>MSRDYNLIVTASGAYLVLEIEPAIPGQQGLVQKNIGSSLSKMLVDKNLDHLIANTAEQVRSVINFDRVMIYRFSADGHGEVIAESKTNNLDSWIGQHFPASDIPLQARELYKKNLTRLISNVSDSPSGIMGLPGLENLDLTFSQLRAVSPVHIQYLKNMGVASSFSISLIYKSELWGLIACHHYSPKFIEFTARDSAKLMGQILSSALEFRQDELNHLVHENFNANLDQLAKYMLSEASMSEALTARECNLLSIVDAQGAVLCFESKLSTLGTVPTKDTLTALCSWISDHVEDHMFYTDHLASVFPEGSSFADMPCGVMMVNISKELGDFVLFFKPEQRSTVSWAGKPDEEIKRKSDPLLNISPRSSFELWAEIISGKSLPWSFEEIHSVSRLRSEISYALNLKATGVRVLNERLTSAYEELDAFSYGISHDLKNPIATIKVLAQLLLRDKSLTDRSRQISVSIESSAEKMNRMVEEVLEYSRVGRLEPKFDIVDTQALVREICSELKLIYHLYSPIIEAGNLHNIYADPRLIVRVFSNVLTNAAKYSQKHQTPKIHIESTLEDNLVKFRIRDNGIGIKPADLPRVFDLFSRMSNVGTIEGSGVGLAIVKKIVDRHKGSIWAENLQEGTCFNLILMAPPI</sequence>
<evidence type="ECO:0000256" key="5">
    <source>
        <dbReference type="ARBA" id="ARBA00022606"/>
    </source>
</evidence>
<dbReference type="CDD" id="cd00082">
    <property type="entry name" value="HisKA"/>
    <property type="match status" value="1"/>
</dbReference>
<dbReference type="Gene3D" id="1.10.287.130">
    <property type="match status" value="1"/>
</dbReference>
<protein>
    <recommendedName>
        <fullName evidence="3">histidine kinase</fullName>
        <ecNumber evidence="3">2.7.13.3</ecNumber>
    </recommendedName>
</protein>
<dbReference type="Gene3D" id="3.30.450.270">
    <property type="match status" value="1"/>
</dbReference>
<dbReference type="SUPFAM" id="SSF55781">
    <property type="entry name" value="GAF domain-like"/>
    <property type="match status" value="2"/>
</dbReference>
<dbReference type="InterPro" id="IPR001294">
    <property type="entry name" value="Phytochrome"/>
</dbReference>
<dbReference type="EC" id="2.7.13.3" evidence="3"/>
<dbReference type="GO" id="GO:0005524">
    <property type="term" value="F:ATP binding"/>
    <property type="evidence" value="ECO:0007669"/>
    <property type="project" value="UniProtKB-KW"/>
</dbReference>
<dbReference type="InterPro" id="IPR003661">
    <property type="entry name" value="HisK_dim/P_dom"/>
</dbReference>
<evidence type="ECO:0000256" key="3">
    <source>
        <dbReference type="ARBA" id="ARBA00012438"/>
    </source>
</evidence>
<dbReference type="PRINTS" id="PR01033">
    <property type="entry name" value="PHYTOCHROME"/>
</dbReference>
<feature type="domain" description="Phytochrome chromophore attachment site" evidence="10">
    <location>
        <begin position="47"/>
        <end position="202"/>
    </location>
</feature>
<dbReference type="SMART" id="SM00388">
    <property type="entry name" value="HisKA"/>
    <property type="match status" value="1"/>
</dbReference>
<reference evidence="13" key="1">
    <citation type="journal article" date="2019" name="Int. J. Syst. Evol. Microbiol.">
        <title>The Global Catalogue of Microorganisms (GCM) 10K type strain sequencing project: providing services to taxonomists for standard genome sequencing and annotation.</title>
        <authorList>
            <consortium name="The Broad Institute Genomics Platform"/>
            <consortium name="The Broad Institute Genome Sequencing Center for Infectious Disease"/>
            <person name="Wu L."/>
            <person name="Ma J."/>
        </authorList>
    </citation>
    <scope>NUCLEOTIDE SEQUENCE [LARGE SCALE GENOMIC DNA]</scope>
    <source>
        <strain evidence="13">JCM 17338</strain>
    </source>
</reference>
<dbReference type="InterPro" id="IPR005467">
    <property type="entry name" value="His_kinase_dom"/>
</dbReference>
<dbReference type="Pfam" id="PF02518">
    <property type="entry name" value="HATPase_c"/>
    <property type="match status" value="1"/>
</dbReference>
<dbReference type="SMART" id="SM00065">
    <property type="entry name" value="GAF"/>
    <property type="match status" value="1"/>
</dbReference>